<dbReference type="SMART" id="SM00368">
    <property type="entry name" value="LRR_RI"/>
    <property type="match status" value="3"/>
</dbReference>
<dbReference type="OrthoDB" id="78308at2759"/>
<name>A0A1J1I5R8_9DIPT</name>
<dbReference type="EMBL" id="CVRI01000042">
    <property type="protein sequence ID" value="CRK95671.1"/>
    <property type="molecule type" value="Genomic_DNA"/>
</dbReference>
<evidence type="ECO:0000313" key="2">
    <source>
        <dbReference type="Proteomes" id="UP000183832"/>
    </source>
</evidence>
<proteinExistence type="predicted"/>
<dbReference type="Proteomes" id="UP000183832">
    <property type="component" value="Unassembled WGS sequence"/>
</dbReference>
<dbReference type="GO" id="GO:0044782">
    <property type="term" value="P:cilium organization"/>
    <property type="evidence" value="ECO:0007669"/>
    <property type="project" value="TreeGrafter"/>
</dbReference>
<dbReference type="GO" id="GO:0036064">
    <property type="term" value="C:ciliary basal body"/>
    <property type="evidence" value="ECO:0007669"/>
    <property type="project" value="TreeGrafter"/>
</dbReference>
<dbReference type="InterPro" id="IPR001611">
    <property type="entry name" value="Leu-rich_rpt"/>
</dbReference>
<organism evidence="1 2">
    <name type="scientific">Clunio marinus</name>
    <dbReference type="NCBI Taxonomy" id="568069"/>
    <lineage>
        <taxon>Eukaryota</taxon>
        <taxon>Metazoa</taxon>
        <taxon>Ecdysozoa</taxon>
        <taxon>Arthropoda</taxon>
        <taxon>Hexapoda</taxon>
        <taxon>Insecta</taxon>
        <taxon>Pterygota</taxon>
        <taxon>Neoptera</taxon>
        <taxon>Endopterygota</taxon>
        <taxon>Diptera</taxon>
        <taxon>Nematocera</taxon>
        <taxon>Chironomoidea</taxon>
        <taxon>Chironomidae</taxon>
        <taxon>Clunio</taxon>
    </lineage>
</organism>
<dbReference type="Gene3D" id="3.80.10.10">
    <property type="entry name" value="Ribonuclease Inhibitor"/>
    <property type="match status" value="2"/>
</dbReference>
<dbReference type="InterPro" id="IPR026212">
    <property type="entry name" value="Cep78"/>
</dbReference>
<sequence>MMETKSSSNFEILSMEQKRNGFHERYLSICKAKNLTPLPELKTRQKQSYVLDFHADRVKVDDWIAITSALKNDQTLTFLAIRLRRNNETIFEDLVTAKKAKSITATHPVIYSAFVLTEIVQSLEKLLKKNEILKTLIIEGLPLRGPYMTTFLKGLTHNKSITTISLSRSRIGDAACNQICSTVCHNLNIDTLNLSGCDLGTEGAKSVANLIRHQKIQRFSEAWAHSLRYRNVDADSFGGLKKIIINNNPMVTDEGLMPLTEILQEDVWIKDIEMMNCGLTDNGAMLIVNCLTINKTILNFNINGNPNVSDHLHRHISMKLCDGSDSGSDSNDSGVASTTISRQKLLEKVKYLEDQLELEIYRRKQAEQLTEKLQSQVVEFQQRLNIQNALKVPEGFTLIEESSLTKILKRNETKTARRVKHKIFTLKNTKTGLIMKPNVNYQNHDASESNDSAKEKNFFVERNIGDNIENNSENISQLNSCEQINGNDLIAMFAKKKPPQDVHLTETGIESFNPRNFFVKSENRVPPNSAEST</sequence>
<dbReference type="PRINTS" id="PR02062">
    <property type="entry name" value="CENTROSOME78"/>
</dbReference>
<dbReference type="AlphaFoldDB" id="A0A1J1I5R8"/>
<dbReference type="PANTHER" id="PTHR24110:SF3">
    <property type="entry name" value="CENTROSOMAL PROTEIN OF 78 KDA"/>
    <property type="match status" value="1"/>
</dbReference>
<dbReference type="SUPFAM" id="SSF52047">
    <property type="entry name" value="RNI-like"/>
    <property type="match status" value="1"/>
</dbReference>
<dbReference type="InterPro" id="IPR032675">
    <property type="entry name" value="LRR_dom_sf"/>
</dbReference>
<dbReference type="GO" id="GO:0005813">
    <property type="term" value="C:centrosome"/>
    <property type="evidence" value="ECO:0007669"/>
    <property type="project" value="TreeGrafter"/>
</dbReference>
<accession>A0A1J1I5R8</accession>
<keyword evidence="2" id="KW-1185">Reference proteome</keyword>
<gene>
    <name evidence="1" type="primary">putative Protein Cep78 homolog</name>
    <name evidence="1" type="ORF">CLUMA_CG009129</name>
</gene>
<dbReference type="Pfam" id="PF13516">
    <property type="entry name" value="LRR_6"/>
    <property type="match status" value="1"/>
</dbReference>
<evidence type="ECO:0000313" key="1">
    <source>
        <dbReference type="EMBL" id="CRK95671.1"/>
    </source>
</evidence>
<reference evidence="1 2" key="1">
    <citation type="submission" date="2015-04" db="EMBL/GenBank/DDBJ databases">
        <authorList>
            <person name="Syromyatnikov M.Y."/>
            <person name="Popov V.N."/>
        </authorList>
    </citation>
    <scope>NUCLEOTIDE SEQUENCE [LARGE SCALE GENOMIC DNA]</scope>
</reference>
<dbReference type="PANTHER" id="PTHR24110">
    <property type="entry name" value="CENTROSOMAL PROTEIN OF 78 KDA"/>
    <property type="match status" value="1"/>
</dbReference>
<protein>
    <submittedName>
        <fullName evidence="1">CLUMA_CG009129, isoform A</fullName>
    </submittedName>
</protein>
<dbReference type="STRING" id="568069.A0A1J1I5R8"/>